<feature type="transmembrane region" description="Helical" evidence="1">
    <location>
        <begin position="7"/>
        <end position="24"/>
    </location>
</feature>
<reference evidence="2 3" key="1">
    <citation type="submission" date="2019-02" db="EMBL/GenBank/DDBJ databases">
        <title>Genome sequences of Aliivibrio finisterrensis strains from farmed Atlantic salmon.</title>
        <authorList>
            <person name="Bowman J.P."/>
        </authorList>
    </citation>
    <scope>NUCLEOTIDE SEQUENCE [LARGE SCALE GENOMIC DNA]</scope>
    <source>
        <strain evidence="2 3">A32</strain>
    </source>
</reference>
<keyword evidence="1" id="KW-0812">Transmembrane</keyword>
<dbReference type="AlphaFoldDB" id="A0A4Q5KJS7"/>
<protein>
    <submittedName>
        <fullName evidence="2">Uncharacterized protein</fullName>
    </submittedName>
</protein>
<name>A0A4Q5KJS7_9GAMM</name>
<dbReference type="OrthoDB" id="9873829at2"/>
<keyword evidence="1" id="KW-0472">Membrane</keyword>
<feature type="transmembrane region" description="Helical" evidence="1">
    <location>
        <begin position="79"/>
        <end position="98"/>
    </location>
</feature>
<dbReference type="RefSeq" id="WP_130087902.1">
    <property type="nucleotide sequence ID" value="NZ_SEZJ01000013.1"/>
</dbReference>
<keyword evidence="1" id="KW-1133">Transmembrane helix</keyword>
<evidence type="ECO:0000313" key="2">
    <source>
        <dbReference type="EMBL" id="RYU45473.1"/>
    </source>
</evidence>
<proteinExistence type="predicted"/>
<dbReference type="EMBL" id="SEZJ01000013">
    <property type="protein sequence ID" value="RYU45473.1"/>
    <property type="molecule type" value="Genomic_DNA"/>
</dbReference>
<evidence type="ECO:0000313" key="3">
    <source>
        <dbReference type="Proteomes" id="UP000293465"/>
    </source>
</evidence>
<comment type="caution">
    <text evidence="2">The sequence shown here is derived from an EMBL/GenBank/DDBJ whole genome shotgun (WGS) entry which is preliminary data.</text>
</comment>
<feature type="transmembrane region" description="Helical" evidence="1">
    <location>
        <begin position="36"/>
        <end position="58"/>
    </location>
</feature>
<evidence type="ECO:0000256" key="1">
    <source>
        <dbReference type="SAM" id="Phobius"/>
    </source>
</evidence>
<gene>
    <name evidence="2" type="ORF">ERW49_14290</name>
</gene>
<organism evidence="2 3">
    <name type="scientific">Aliivibrio finisterrensis</name>
    <dbReference type="NCBI Taxonomy" id="511998"/>
    <lineage>
        <taxon>Bacteria</taxon>
        <taxon>Pseudomonadati</taxon>
        <taxon>Pseudomonadota</taxon>
        <taxon>Gammaproteobacteria</taxon>
        <taxon>Vibrionales</taxon>
        <taxon>Vibrionaceae</taxon>
        <taxon>Aliivibrio</taxon>
    </lineage>
</organism>
<dbReference type="Proteomes" id="UP000293465">
    <property type="component" value="Unassembled WGS sequence"/>
</dbReference>
<accession>A0A4Q5KJS7</accession>
<sequence>MNKIIETIGHPLFIPLMVCGWFFLETTNTTFYGYYLMLAVGIFGYALGWLVLTHYNDIQKLNHNSKIRQRPFYIFKYRSIYMVLCIGLVGAINMHALIGPTFIINTPVTEKTHRSGRSEYYSITVQPVNYPRLELRVKEKFWQEVSIGQKVALTAQKNVLGLSVVDKYEHIAEGSNVGDKYTMKTTL</sequence>
<dbReference type="GeneID" id="56276235"/>